<dbReference type="PROSITE" id="PS00092">
    <property type="entry name" value="N6_MTASE"/>
    <property type="match status" value="1"/>
</dbReference>
<evidence type="ECO:0000259" key="4">
    <source>
        <dbReference type="Pfam" id="PF01555"/>
    </source>
</evidence>
<evidence type="ECO:0000256" key="2">
    <source>
        <dbReference type="ARBA" id="ARBA00022603"/>
    </source>
</evidence>
<keyword evidence="3 5" id="KW-0808">Transferase</keyword>
<gene>
    <name evidence="5" type="ORF">D0T90_05470</name>
</gene>
<dbReference type="GO" id="GO:0008170">
    <property type="term" value="F:N-methyltransferase activity"/>
    <property type="evidence" value="ECO:0007669"/>
    <property type="project" value="InterPro"/>
</dbReference>
<protein>
    <submittedName>
        <fullName evidence="5">Site-specific DNA-methyltransferase</fullName>
    </submittedName>
</protein>
<reference evidence="5 6" key="1">
    <citation type="submission" date="2018-08" db="EMBL/GenBank/DDBJ databases">
        <title>Neisseria animalis ATCC 49930 complete genome.</title>
        <authorList>
            <person name="Veseli I.A."/>
            <person name="Mascarenhas dos Santos A.C."/>
            <person name="Buttler R."/>
            <person name="Pombert J.-F."/>
        </authorList>
    </citation>
    <scope>NUCLEOTIDE SEQUENCE [LARGE SCALE GENOMIC DNA]</scope>
    <source>
        <strain evidence="5 6">ATCC 49930</strain>
    </source>
</reference>
<name>A0A5P3MTY2_NEIAN</name>
<feature type="domain" description="DNA methylase N-4/N-6" evidence="4">
    <location>
        <begin position="43"/>
        <end position="347"/>
    </location>
</feature>
<dbReference type="InterPro" id="IPR001091">
    <property type="entry name" value="RM_Methyltransferase"/>
</dbReference>
<dbReference type="KEGG" id="naq:D0T90_05470"/>
<dbReference type="Proteomes" id="UP000325536">
    <property type="component" value="Chromosome"/>
</dbReference>
<dbReference type="Gene3D" id="3.40.50.150">
    <property type="entry name" value="Vaccinia Virus protein VP39"/>
    <property type="match status" value="1"/>
</dbReference>
<organism evidence="5 6">
    <name type="scientific">Neisseria animalis</name>
    <dbReference type="NCBI Taxonomy" id="492"/>
    <lineage>
        <taxon>Bacteria</taxon>
        <taxon>Pseudomonadati</taxon>
        <taxon>Pseudomonadota</taxon>
        <taxon>Betaproteobacteria</taxon>
        <taxon>Neisseriales</taxon>
        <taxon>Neisseriaceae</taxon>
        <taxon>Neisseria</taxon>
    </lineage>
</organism>
<proteinExistence type="inferred from homology"/>
<evidence type="ECO:0000313" key="5">
    <source>
        <dbReference type="EMBL" id="QEY24988.1"/>
    </source>
</evidence>
<dbReference type="SUPFAM" id="SSF53335">
    <property type="entry name" value="S-adenosyl-L-methionine-dependent methyltransferases"/>
    <property type="match status" value="1"/>
</dbReference>
<dbReference type="Pfam" id="PF01555">
    <property type="entry name" value="N6_N4_Mtase"/>
    <property type="match status" value="1"/>
</dbReference>
<keyword evidence="6" id="KW-1185">Reference proteome</keyword>
<dbReference type="PRINTS" id="PR00508">
    <property type="entry name" value="S21N4MTFRASE"/>
</dbReference>
<comment type="similarity">
    <text evidence="1">Belongs to the N(4)/N(6)-methyltransferase family.</text>
</comment>
<sequence length="502" mass="56517">MVFKHLPPPPQISVNQALTDNLIIQGDNLAALKSLLPFYAGSVKCIFIDPPYNTGSAFSHYDDNLEHSLWLNMMYPRLELLRDLLAEDGSIWITLDDNESHYCKVMCDEIFGRKNFVANLIWQKKTAPQGHATWLSDNHDHILCYAKNKEKWTANPLERTEKQNAKYNRTDDPRGLYTPDNFTISLTGGQRGAQFAKTGVSDNIYPITTPTGKIVMPPKGRCWLVREEKYFEMLKDNLIVFGKNGDGVPMVKRFLHQVKQGIVPLTVLLQDEVGGNTEAKKEVREFNNQEIFATPKPERLIQRILQIATNEGDLILDSFLGSGTTAAVAHKMNRRYIGIEIGEHAKTHVVPRLKKVIDGEQGGVSGSANWQGGGAFRFCELGEVVFDEYGAIHPSIGFDALAAHIWYLTHRVPFARPSAKSPLLGVMNDTAYYLLYNGILGDKRPDGGNVLTRKILWELPQIKEFLAQGLDIVVYGEATSIEKYLANHNIVFKRIPYDVMDK</sequence>
<dbReference type="GO" id="GO:0003677">
    <property type="term" value="F:DNA binding"/>
    <property type="evidence" value="ECO:0007669"/>
    <property type="project" value="InterPro"/>
</dbReference>
<evidence type="ECO:0000313" key="6">
    <source>
        <dbReference type="Proteomes" id="UP000325536"/>
    </source>
</evidence>
<dbReference type="AlphaFoldDB" id="A0A5P3MTY2"/>
<dbReference type="InterPro" id="IPR002052">
    <property type="entry name" value="DNA_methylase_N6_adenine_CS"/>
</dbReference>
<keyword evidence="2 5" id="KW-0489">Methyltransferase</keyword>
<accession>A0A5P3MTY2</accession>
<dbReference type="InterPro" id="IPR002941">
    <property type="entry name" value="DNA_methylase_N4/N6"/>
</dbReference>
<evidence type="ECO:0000256" key="3">
    <source>
        <dbReference type="ARBA" id="ARBA00022679"/>
    </source>
</evidence>
<evidence type="ECO:0000256" key="1">
    <source>
        <dbReference type="ARBA" id="ARBA00006594"/>
    </source>
</evidence>
<dbReference type="GO" id="GO:0032259">
    <property type="term" value="P:methylation"/>
    <property type="evidence" value="ECO:0007669"/>
    <property type="project" value="UniProtKB-KW"/>
</dbReference>
<dbReference type="InterPro" id="IPR029063">
    <property type="entry name" value="SAM-dependent_MTases_sf"/>
</dbReference>
<dbReference type="EMBL" id="CP031699">
    <property type="protein sequence ID" value="QEY24988.1"/>
    <property type="molecule type" value="Genomic_DNA"/>
</dbReference>
<dbReference type="REBASE" id="369236">
    <property type="entry name" value="M.Nan49930ORF5470P"/>
</dbReference>